<proteinExistence type="predicted"/>
<comment type="caution">
    <text evidence="2">The sequence shown here is derived from an EMBL/GenBank/DDBJ whole genome shotgun (WGS) entry which is preliminary data.</text>
</comment>
<gene>
    <name evidence="2" type="ORF">PCOR1329_LOCUS3408</name>
</gene>
<feature type="compositionally biased region" description="Polar residues" evidence="1">
    <location>
        <begin position="61"/>
        <end position="72"/>
    </location>
</feature>
<dbReference type="EMBL" id="CAUYUJ010000880">
    <property type="protein sequence ID" value="CAK0792975.1"/>
    <property type="molecule type" value="Genomic_DNA"/>
</dbReference>
<dbReference type="InterPro" id="IPR011009">
    <property type="entry name" value="Kinase-like_dom_sf"/>
</dbReference>
<reference evidence="2" key="1">
    <citation type="submission" date="2023-10" db="EMBL/GenBank/DDBJ databases">
        <authorList>
            <person name="Chen Y."/>
            <person name="Shah S."/>
            <person name="Dougan E. K."/>
            <person name="Thang M."/>
            <person name="Chan C."/>
        </authorList>
    </citation>
    <scope>NUCLEOTIDE SEQUENCE [LARGE SCALE GENOMIC DNA]</scope>
</reference>
<sequence length="72" mass="8095">MSFPLPPRPRRSLEDFGLGRELGDGSLATVRLATEHASGRRYALKMFCRQHLRSNHKDRTGTSPWRSTASAV</sequence>
<organism evidence="2 3">
    <name type="scientific">Prorocentrum cordatum</name>
    <dbReference type="NCBI Taxonomy" id="2364126"/>
    <lineage>
        <taxon>Eukaryota</taxon>
        <taxon>Sar</taxon>
        <taxon>Alveolata</taxon>
        <taxon>Dinophyceae</taxon>
        <taxon>Prorocentrales</taxon>
        <taxon>Prorocentraceae</taxon>
        <taxon>Prorocentrum</taxon>
    </lineage>
</organism>
<keyword evidence="3" id="KW-1185">Reference proteome</keyword>
<evidence type="ECO:0000313" key="3">
    <source>
        <dbReference type="Proteomes" id="UP001189429"/>
    </source>
</evidence>
<accession>A0ABN9PJ12</accession>
<name>A0ABN9PJ12_9DINO</name>
<evidence type="ECO:0000313" key="2">
    <source>
        <dbReference type="EMBL" id="CAK0792975.1"/>
    </source>
</evidence>
<dbReference type="SUPFAM" id="SSF56112">
    <property type="entry name" value="Protein kinase-like (PK-like)"/>
    <property type="match status" value="1"/>
</dbReference>
<dbReference type="Gene3D" id="3.30.200.20">
    <property type="entry name" value="Phosphorylase Kinase, domain 1"/>
    <property type="match status" value="1"/>
</dbReference>
<dbReference type="Proteomes" id="UP001189429">
    <property type="component" value="Unassembled WGS sequence"/>
</dbReference>
<evidence type="ECO:0000256" key="1">
    <source>
        <dbReference type="SAM" id="MobiDB-lite"/>
    </source>
</evidence>
<protein>
    <recommendedName>
        <fullName evidence="4">Non-specific serine/threonine protein kinase</fullName>
    </recommendedName>
</protein>
<evidence type="ECO:0008006" key="4">
    <source>
        <dbReference type="Google" id="ProtNLM"/>
    </source>
</evidence>
<feature type="region of interest" description="Disordered" evidence="1">
    <location>
        <begin position="53"/>
        <end position="72"/>
    </location>
</feature>